<dbReference type="Pfam" id="PF13972">
    <property type="entry name" value="TetR"/>
    <property type="match status" value="1"/>
</dbReference>
<dbReference type="InterPro" id="IPR050624">
    <property type="entry name" value="HTH-type_Tx_Regulator"/>
</dbReference>
<keyword evidence="1 2" id="KW-0238">DNA-binding</keyword>
<dbReference type="SUPFAM" id="SSF46689">
    <property type="entry name" value="Homeodomain-like"/>
    <property type="match status" value="1"/>
</dbReference>
<comment type="caution">
    <text evidence="4">The sequence shown here is derived from an EMBL/GenBank/DDBJ whole genome shotgun (WGS) entry which is preliminary data.</text>
</comment>
<name>A0A8J7KIK4_9FLAO</name>
<organism evidence="4 5">
    <name type="scientific">Faecalibacter rhinopitheci</name>
    <dbReference type="NCBI Taxonomy" id="2779678"/>
    <lineage>
        <taxon>Bacteria</taxon>
        <taxon>Pseudomonadati</taxon>
        <taxon>Bacteroidota</taxon>
        <taxon>Flavobacteriia</taxon>
        <taxon>Flavobacteriales</taxon>
        <taxon>Weeksellaceae</taxon>
        <taxon>Faecalibacter</taxon>
    </lineage>
</organism>
<keyword evidence="5" id="KW-1185">Reference proteome</keyword>
<dbReference type="AlphaFoldDB" id="A0A8J7KIK4"/>
<sequence length="211" mass="25024">MSRNTKDNILYNALELFNTRGESEVTLRDIASACEMSLGNLAYHYKNKSYIISALFRNMLEERKQVLRKVKELPRFQTLNDQLEPLIDLNYKYRFFYLDSTNIERNHPTIGRLQGRYAKFLINYVHSAMEYTVATENMKPERIKGHYIKVAEICWTLFNFSIERTRVLEGTNHVNSKELRLMLWNVIYPLLTEKGFKTLRKVLVQDLESIQ</sequence>
<dbReference type="InterPro" id="IPR001647">
    <property type="entry name" value="HTH_TetR"/>
</dbReference>
<dbReference type="PANTHER" id="PTHR43479:SF12">
    <property type="entry name" value="TRANSCRIPTIONAL REGULATORY PROTEIN"/>
    <property type="match status" value="1"/>
</dbReference>
<dbReference type="PROSITE" id="PS50977">
    <property type="entry name" value="HTH_TETR_2"/>
    <property type="match status" value="1"/>
</dbReference>
<evidence type="ECO:0000313" key="5">
    <source>
        <dbReference type="Proteomes" id="UP000608754"/>
    </source>
</evidence>
<feature type="DNA-binding region" description="H-T-H motif" evidence="2">
    <location>
        <begin position="26"/>
        <end position="45"/>
    </location>
</feature>
<feature type="domain" description="HTH tetR-type" evidence="3">
    <location>
        <begin position="3"/>
        <end position="63"/>
    </location>
</feature>
<dbReference type="InterPro" id="IPR009057">
    <property type="entry name" value="Homeodomain-like_sf"/>
</dbReference>
<evidence type="ECO:0000256" key="1">
    <source>
        <dbReference type="ARBA" id="ARBA00023125"/>
    </source>
</evidence>
<reference evidence="4" key="1">
    <citation type="submission" date="2020-10" db="EMBL/GenBank/DDBJ databases">
        <authorList>
            <person name="Lu T."/>
            <person name="Wang Q."/>
            <person name="Han X."/>
        </authorList>
    </citation>
    <scope>NUCLEOTIDE SEQUENCE</scope>
    <source>
        <strain evidence="4">WQ 117</strain>
    </source>
</reference>
<evidence type="ECO:0000256" key="2">
    <source>
        <dbReference type="PROSITE-ProRule" id="PRU00335"/>
    </source>
</evidence>
<protein>
    <submittedName>
        <fullName evidence="4">TetR/AcrR family transcriptional regulator</fullName>
    </submittedName>
</protein>
<gene>
    <name evidence="4" type="ORF">IM532_10875</name>
</gene>
<dbReference type="RefSeq" id="WP_194183483.1">
    <property type="nucleotide sequence ID" value="NZ_JADGIK010000007.1"/>
</dbReference>
<dbReference type="GO" id="GO:0003677">
    <property type="term" value="F:DNA binding"/>
    <property type="evidence" value="ECO:0007669"/>
    <property type="project" value="UniProtKB-UniRule"/>
</dbReference>
<dbReference type="EMBL" id="JADGIK010000007">
    <property type="protein sequence ID" value="MBF0597936.1"/>
    <property type="molecule type" value="Genomic_DNA"/>
</dbReference>
<proteinExistence type="predicted"/>
<dbReference type="Proteomes" id="UP000608754">
    <property type="component" value="Unassembled WGS sequence"/>
</dbReference>
<dbReference type="PANTHER" id="PTHR43479">
    <property type="entry name" value="ACREF/ENVCD OPERON REPRESSOR-RELATED"/>
    <property type="match status" value="1"/>
</dbReference>
<dbReference type="Gene3D" id="1.10.357.10">
    <property type="entry name" value="Tetracycline Repressor, domain 2"/>
    <property type="match status" value="1"/>
</dbReference>
<dbReference type="InterPro" id="IPR025722">
    <property type="entry name" value="TetR"/>
</dbReference>
<dbReference type="Pfam" id="PF00440">
    <property type="entry name" value="TetR_N"/>
    <property type="match status" value="1"/>
</dbReference>
<evidence type="ECO:0000313" key="4">
    <source>
        <dbReference type="EMBL" id="MBF0597936.1"/>
    </source>
</evidence>
<evidence type="ECO:0000259" key="3">
    <source>
        <dbReference type="PROSITE" id="PS50977"/>
    </source>
</evidence>
<accession>A0A8J7KIK4</accession>